<dbReference type="PANTHER" id="PTHR47331:SF1">
    <property type="entry name" value="GAG-LIKE PROTEIN"/>
    <property type="match status" value="1"/>
</dbReference>
<proteinExistence type="predicted"/>
<reference evidence="1" key="2">
    <citation type="submission" date="2013-05" db="EMBL/GenBank/DDBJ databases">
        <authorList>
            <person name="Carter J.-M."/>
            <person name="Baker S.C."/>
            <person name="Pink R."/>
            <person name="Carter D.R.F."/>
            <person name="Collins A."/>
            <person name="Tomlin J."/>
            <person name="Gibbs M."/>
            <person name="Breuker C.J."/>
        </authorList>
    </citation>
    <scope>NUCLEOTIDE SEQUENCE</scope>
    <source>
        <tissue evidence="1">Ovary</tissue>
    </source>
</reference>
<dbReference type="AlphaFoldDB" id="S4P238"/>
<sequence length="155" mass="17887">MADKINGYENMPSAFETSLGYIIMGDAPILSKPNNSRALCFFTSEPLDKMLERFWTIEEPPSRKFLSPDEQRCEDIYTASTVRQQDGAYSVDLPFKEDPNLLGDSYFTAKKRFLNLEKRFIRDPELHIRYNEVIKDYLDKGILKRLPPDEPASPG</sequence>
<name>S4P238_9NEOP</name>
<evidence type="ECO:0000313" key="1">
    <source>
        <dbReference type="EMBL" id="JAA82373.1"/>
    </source>
</evidence>
<reference evidence="1" key="1">
    <citation type="journal article" date="2013" name="BMC Genomics">
        <title>Unscrambling butterfly oogenesis.</title>
        <authorList>
            <person name="Carter J.M."/>
            <person name="Baker S.C."/>
            <person name="Pink R."/>
            <person name="Carter D.R."/>
            <person name="Collins A."/>
            <person name="Tomlin J."/>
            <person name="Gibbs M."/>
            <person name="Breuker C.J."/>
        </authorList>
    </citation>
    <scope>NUCLEOTIDE SEQUENCE</scope>
    <source>
        <tissue evidence="1">Ovary</tissue>
    </source>
</reference>
<organism evidence="1">
    <name type="scientific">Pararge aegeria</name>
    <name type="common">speckled wood butterfly</name>
    <dbReference type="NCBI Taxonomy" id="116150"/>
    <lineage>
        <taxon>Eukaryota</taxon>
        <taxon>Metazoa</taxon>
        <taxon>Ecdysozoa</taxon>
        <taxon>Arthropoda</taxon>
        <taxon>Hexapoda</taxon>
        <taxon>Insecta</taxon>
        <taxon>Pterygota</taxon>
        <taxon>Neoptera</taxon>
        <taxon>Endopterygota</taxon>
        <taxon>Lepidoptera</taxon>
        <taxon>Glossata</taxon>
        <taxon>Ditrysia</taxon>
        <taxon>Papilionoidea</taxon>
        <taxon>Nymphalidae</taxon>
        <taxon>Satyrinae</taxon>
        <taxon>Satyrini</taxon>
        <taxon>Parargina</taxon>
        <taxon>Pararge</taxon>
    </lineage>
</organism>
<protein>
    <submittedName>
        <fullName evidence="1">Gag-pol polyprotein</fullName>
    </submittedName>
</protein>
<feature type="non-terminal residue" evidence="1">
    <location>
        <position position="155"/>
    </location>
</feature>
<dbReference type="PANTHER" id="PTHR47331">
    <property type="entry name" value="PHD-TYPE DOMAIN-CONTAINING PROTEIN"/>
    <property type="match status" value="1"/>
</dbReference>
<dbReference type="EMBL" id="GAIX01010187">
    <property type="protein sequence ID" value="JAA82373.1"/>
    <property type="molecule type" value="Transcribed_RNA"/>
</dbReference>
<accession>S4P238</accession>